<dbReference type="Pfam" id="PF00240">
    <property type="entry name" value="ubiquitin"/>
    <property type="match status" value="1"/>
</dbReference>
<evidence type="ECO:0000256" key="1">
    <source>
        <dbReference type="ARBA" id="ARBA00022737"/>
    </source>
</evidence>
<dbReference type="InterPro" id="IPR004806">
    <property type="entry name" value="Rad23"/>
</dbReference>
<dbReference type="SMART" id="SM00213">
    <property type="entry name" value="UBQ"/>
    <property type="match status" value="1"/>
</dbReference>
<dbReference type="CDD" id="cd14381">
    <property type="entry name" value="UBA2_Rhp23p_like"/>
    <property type="match status" value="1"/>
</dbReference>
<feature type="region of interest" description="Disordered" evidence="6">
    <location>
        <begin position="188"/>
        <end position="266"/>
    </location>
</feature>
<dbReference type="Pfam" id="PF00627">
    <property type="entry name" value="UBA"/>
    <property type="match status" value="2"/>
</dbReference>
<name>A0A5N7BJW0_9EURO</name>
<evidence type="ECO:0000259" key="8">
    <source>
        <dbReference type="PROSITE" id="PS50053"/>
    </source>
</evidence>
<dbReference type="EMBL" id="ML736165">
    <property type="protein sequence ID" value="KAE8382092.1"/>
    <property type="molecule type" value="Genomic_DNA"/>
</dbReference>
<dbReference type="Pfam" id="PF09280">
    <property type="entry name" value="XPC-binding"/>
    <property type="match status" value="1"/>
</dbReference>
<dbReference type="SMART" id="SM00727">
    <property type="entry name" value="STI1"/>
    <property type="match status" value="1"/>
</dbReference>
<dbReference type="GO" id="GO:0043161">
    <property type="term" value="P:proteasome-mediated ubiquitin-dependent protein catabolic process"/>
    <property type="evidence" value="ECO:0007669"/>
    <property type="project" value="UniProtKB-UniRule"/>
</dbReference>
<dbReference type="InterPro" id="IPR006636">
    <property type="entry name" value="STI1_HS-bd"/>
</dbReference>
<dbReference type="InterPro" id="IPR015360">
    <property type="entry name" value="XPC-bd"/>
</dbReference>
<evidence type="ECO:0000256" key="5">
    <source>
        <dbReference type="RuleBase" id="RU367049"/>
    </source>
</evidence>
<dbReference type="FunFam" id="3.10.20.90:FF:000175">
    <property type="entry name" value="UV excision repair protein Rad23"/>
    <property type="match status" value="1"/>
</dbReference>
<dbReference type="GO" id="GO:0003684">
    <property type="term" value="F:damaged DNA binding"/>
    <property type="evidence" value="ECO:0007669"/>
    <property type="project" value="UniProtKB-UniRule"/>
</dbReference>
<dbReference type="PROSITE" id="PS50030">
    <property type="entry name" value="UBA"/>
    <property type="match status" value="2"/>
</dbReference>
<dbReference type="FunFam" id="1.10.8.10:FF:000003">
    <property type="entry name" value="UV excision repair protein RAD23 homolog"/>
    <property type="match status" value="1"/>
</dbReference>
<accession>A0A5N7BJW0</accession>
<dbReference type="GO" id="GO:0005829">
    <property type="term" value="C:cytosol"/>
    <property type="evidence" value="ECO:0007669"/>
    <property type="project" value="TreeGrafter"/>
</dbReference>
<evidence type="ECO:0000313" key="10">
    <source>
        <dbReference type="Proteomes" id="UP000326198"/>
    </source>
</evidence>
<dbReference type="FunFam" id="1.10.10.540:FF:000001">
    <property type="entry name" value="UV excision repair protein RAD23 B"/>
    <property type="match status" value="1"/>
</dbReference>
<evidence type="ECO:0000256" key="2">
    <source>
        <dbReference type="ARBA" id="ARBA00022763"/>
    </source>
</evidence>
<keyword evidence="4 5" id="KW-0539">Nucleus</keyword>
<dbReference type="PROSITE" id="PS50053">
    <property type="entry name" value="UBIQUITIN_2"/>
    <property type="match status" value="1"/>
</dbReference>
<keyword evidence="3 5" id="KW-0234">DNA repair</keyword>
<dbReference type="Gene3D" id="1.10.10.540">
    <property type="entry name" value="XPC-binding domain"/>
    <property type="match status" value="1"/>
</dbReference>
<dbReference type="CDD" id="cd01805">
    <property type="entry name" value="Ubl_Rad23"/>
    <property type="match status" value="1"/>
</dbReference>
<feature type="domain" description="UBA" evidence="7">
    <location>
        <begin position="142"/>
        <end position="182"/>
    </location>
</feature>
<dbReference type="InterPro" id="IPR009060">
    <property type="entry name" value="UBA-like_sf"/>
</dbReference>
<feature type="compositionally biased region" description="Low complexity" evidence="6">
    <location>
        <begin position="77"/>
        <end position="98"/>
    </location>
</feature>
<keyword evidence="1" id="KW-0677">Repeat</keyword>
<keyword evidence="2 5" id="KW-0227">DNA damage</keyword>
<feature type="compositionally biased region" description="Low complexity" evidence="6">
    <location>
        <begin position="252"/>
        <end position="265"/>
    </location>
</feature>
<evidence type="ECO:0000256" key="3">
    <source>
        <dbReference type="ARBA" id="ARBA00023204"/>
    </source>
</evidence>
<dbReference type="InterPro" id="IPR029071">
    <property type="entry name" value="Ubiquitin-like_domsf"/>
</dbReference>
<dbReference type="AlphaFoldDB" id="A0A5N7BJW0"/>
<dbReference type="SMART" id="SM00165">
    <property type="entry name" value="UBA"/>
    <property type="match status" value="2"/>
</dbReference>
<organism evidence="9 10">
    <name type="scientific">Aspergillus bertholletiae</name>
    <dbReference type="NCBI Taxonomy" id="1226010"/>
    <lineage>
        <taxon>Eukaryota</taxon>
        <taxon>Fungi</taxon>
        <taxon>Dikarya</taxon>
        <taxon>Ascomycota</taxon>
        <taxon>Pezizomycotina</taxon>
        <taxon>Eurotiomycetes</taxon>
        <taxon>Eurotiomycetidae</taxon>
        <taxon>Eurotiales</taxon>
        <taxon>Aspergillaceae</taxon>
        <taxon>Aspergillus</taxon>
        <taxon>Aspergillus subgen. Circumdati</taxon>
    </lineage>
</organism>
<dbReference type="GO" id="GO:0006289">
    <property type="term" value="P:nucleotide-excision repair"/>
    <property type="evidence" value="ECO:0007669"/>
    <property type="project" value="UniProtKB-UniRule"/>
</dbReference>
<evidence type="ECO:0000256" key="6">
    <source>
        <dbReference type="SAM" id="MobiDB-lite"/>
    </source>
</evidence>
<evidence type="ECO:0000256" key="4">
    <source>
        <dbReference type="ARBA" id="ARBA00023242"/>
    </source>
</evidence>
<dbReference type="PRINTS" id="PR01839">
    <property type="entry name" value="RAD23PROTEIN"/>
</dbReference>
<dbReference type="GO" id="GO:0031593">
    <property type="term" value="F:polyubiquitin modification-dependent protein binding"/>
    <property type="evidence" value="ECO:0007669"/>
    <property type="project" value="UniProtKB-UniRule"/>
</dbReference>
<gene>
    <name evidence="9" type="ORF">BDV26DRAFT_254322</name>
</gene>
<dbReference type="GO" id="GO:0005654">
    <property type="term" value="C:nucleoplasm"/>
    <property type="evidence" value="ECO:0007669"/>
    <property type="project" value="TreeGrafter"/>
</dbReference>
<dbReference type="PANTHER" id="PTHR10621">
    <property type="entry name" value="UV EXCISION REPAIR PROTEIN RAD23"/>
    <property type="match status" value="1"/>
</dbReference>
<dbReference type="InterPro" id="IPR036353">
    <property type="entry name" value="XPC-bd_sf"/>
</dbReference>
<keyword evidence="10" id="KW-1185">Reference proteome</keyword>
<keyword evidence="5" id="KW-0963">Cytoplasm</keyword>
<dbReference type="Gene3D" id="1.10.8.10">
    <property type="entry name" value="DNA helicase RuvA subunit, C-terminal domain"/>
    <property type="match status" value="2"/>
</dbReference>
<dbReference type="GO" id="GO:0070628">
    <property type="term" value="F:proteasome binding"/>
    <property type="evidence" value="ECO:0007669"/>
    <property type="project" value="TreeGrafter"/>
</dbReference>
<dbReference type="FunFam" id="1.10.8.10:FF:000002">
    <property type="entry name" value="UV excision repair protein RAD23 homolog"/>
    <property type="match status" value="1"/>
</dbReference>
<dbReference type="OrthoDB" id="419317at2759"/>
<dbReference type="InterPro" id="IPR000626">
    <property type="entry name" value="Ubiquitin-like_dom"/>
</dbReference>
<feature type="domain" description="Ubiquitin-like" evidence="8">
    <location>
        <begin position="1"/>
        <end position="76"/>
    </location>
</feature>
<proteinExistence type="inferred from homology"/>
<dbReference type="CDD" id="cd14280">
    <property type="entry name" value="UBA1_Rad23_like"/>
    <property type="match status" value="1"/>
</dbReference>
<dbReference type="SUPFAM" id="SSF46934">
    <property type="entry name" value="UBA-like"/>
    <property type="match status" value="2"/>
</dbReference>
<evidence type="ECO:0000313" key="9">
    <source>
        <dbReference type="EMBL" id="KAE8382092.1"/>
    </source>
</evidence>
<dbReference type="Gene3D" id="3.10.20.90">
    <property type="entry name" value="Phosphatidylinositol 3-kinase Catalytic Subunit, Chain A, domain 1"/>
    <property type="match status" value="1"/>
</dbReference>
<feature type="compositionally biased region" description="Low complexity" evidence="6">
    <location>
        <begin position="188"/>
        <end position="211"/>
    </location>
</feature>
<dbReference type="PANTHER" id="PTHR10621:SF0">
    <property type="entry name" value="UV EXCISION REPAIR PROTEIN RAD23"/>
    <property type="match status" value="1"/>
</dbReference>
<dbReference type="SUPFAM" id="SSF101238">
    <property type="entry name" value="XPC-binding domain"/>
    <property type="match status" value="1"/>
</dbReference>
<dbReference type="InterPro" id="IPR015940">
    <property type="entry name" value="UBA"/>
</dbReference>
<dbReference type="SUPFAM" id="SSF54236">
    <property type="entry name" value="Ubiquitin-like"/>
    <property type="match status" value="1"/>
</dbReference>
<reference evidence="9 10" key="1">
    <citation type="submission" date="2019-04" db="EMBL/GenBank/DDBJ databases">
        <title>Friends and foes A comparative genomics studyof 23 Aspergillus species from section Flavi.</title>
        <authorList>
            <consortium name="DOE Joint Genome Institute"/>
            <person name="Kjaerbolling I."/>
            <person name="Vesth T."/>
            <person name="Frisvad J.C."/>
            <person name="Nybo J.L."/>
            <person name="Theobald S."/>
            <person name="Kildgaard S."/>
            <person name="Isbrandt T."/>
            <person name="Kuo A."/>
            <person name="Sato A."/>
            <person name="Lyhne E.K."/>
            <person name="Kogle M.E."/>
            <person name="Wiebenga A."/>
            <person name="Kun R.S."/>
            <person name="Lubbers R.J."/>
            <person name="Makela M.R."/>
            <person name="Barry K."/>
            <person name="Chovatia M."/>
            <person name="Clum A."/>
            <person name="Daum C."/>
            <person name="Haridas S."/>
            <person name="He G."/>
            <person name="LaButti K."/>
            <person name="Lipzen A."/>
            <person name="Mondo S."/>
            <person name="Riley R."/>
            <person name="Salamov A."/>
            <person name="Simmons B.A."/>
            <person name="Magnuson J.K."/>
            <person name="Henrissat B."/>
            <person name="Mortensen U.H."/>
            <person name="Larsen T.O."/>
            <person name="Devries R.P."/>
            <person name="Grigoriev I.V."/>
            <person name="Machida M."/>
            <person name="Baker S.E."/>
            <person name="Andersen M.R."/>
        </authorList>
    </citation>
    <scope>NUCLEOTIDE SEQUENCE [LARGE SCALE GENOMIC DNA]</scope>
    <source>
        <strain evidence="9 10">IBT 29228</strain>
    </source>
</reference>
<protein>
    <recommendedName>
        <fullName evidence="5">UV excision repair protein RAD23</fullName>
    </recommendedName>
</protein>
<dbReference type="Proteomes" id="UP000326198">
    <property type="component" value="Unassembled WGS sequence"/>
</dbReference>
<comment type="similarity">
    <text evidence="5">Belongs to the RAD23 family.</text>
</comment>
<evidence type="ECO:0000259" key="7">
    <source>
        <dbReference type="PROSITE" id="PS50030"/>
    </source>
</evidence>
<dbReference type="GO" id="GO:0043130">
    <property type="term" value="F:ubiquitin binding"/>
    <property type="evidence" value="ECO:0007669"/>
    <property type="project" value="UniProtKB-UniRule"/>
</dbReference>
<dbReference type="NCBIfam" id="TIGR00601">
    <property type="entry name" value="rad23"/>
    <property type="match status" value="1"/>
</dbReference>
<feature type="region of interest" description="Disordered" evidence="6">
    <location>
        <begin position="77"/>
        <end position="138"/>
    </location>
</feature>
<feature type="domain" description="UBA" evidence="7">
    <location>
        <begin position="339"/>
        <end position="380"/>
    </location>
</feature>
<comment type="function">
    <text evidence="5">Multiubiquitin chain receptor involved in modulation of proteasomal degradation. Involved in nucleotide excision repair.</text>
</comment>
<comment type="subcellular location">
    <subcellularLocation>
        <location evidence="5">Nucleus</location>
    </subcellularLocation>
    <subcellularLocation>
        <location evidence="5">Cytoplasm</location>
    </subcellularLocation>
</comment>
<sequence>MKLTFKDLKQQKFVIDAEPSETVGQVKEKISKEKGWEVPQLKLIYSGKILQDDKTIESYNIEEKGFIVCMVSKPKASSSTATPSQAPSTPSRAAASTPAAPPAPAPSINASAPPPPATPSPAGATQPSNAAFNDPSALLSGSQGEAVISHMESMGFPRDDINRAMRAAFFNPDRAIEYLLNGIPDNIQQEQQQQQQQHQQQQQQQQQQQRQATAASPQPPVAPAGENAPATTGGEEPVNLFEAAAQAGTQEGSHGARSGSAAGEGLPNLDFLRNNPHFQQLRQLVQQQPQMLEPILQQVAAGNPQIAQLIGQNEEQFLQLLSEEGDGALPPGTHQIHVTEEERDAIERLCRLGFSRDLVIQAYFACDKNEELAANFLFENPDDPEDL</sequence>